<dbReference type="PANTHER" id="PTHR45398">
    <property type="match status" value="1"/>
</dbReference>
<dbReference type="InterPro" id="IPR010071">
    <property type="entry name" value="AA_adenyl_dom"/>
</dbReference>
<dbReference type="Pfam" id="PF00668">
    <property type="entry name" value="Condensation"/>
    <property type="match status" value="2"/>
</dbReference>
<dbReference type="GO" id="GO:0031177">
    <property type="term" value="F:phosphopantetheine binding"/>
    <property type="evidence" value="ECO:0007669"/>
    <property type="project" value="InterPro"/>
</dbReference>
<protein>
    <submittedName>
        <fullName evidence="5">Siderophore biosynthesis non-ribosomal peptide synthetase modules</fullName>
    </submittedName>
</protein>
<dbReference type="InterPro" id="IPR023213">
    <property type="entry name" value="CAT-like_dom_sf"/>
</dbReference>
<evidence type="ECO:0000256" key="2">
    <source>
        <dbReference type="ARBA" id="ARBA00022450"/>
    </source>
</evidence>
<sequence length="2058" mass="236116">MNKKIIHTVFEKRVIENPDKIAVVYGEKSISYKVLNEKANTVAHSLDKDEYVALFFPNSMDYVIAMLGVLKAGSFFVPIDVLAPTDRIAKITKKAHIKRIITNLQNLEKLQEIVQLLVLDVEIMVLENLAKNSSNVSLQSKENDTAYLMFTSGSTGEPKAIVGMQKSLSHFIHWECKEFAIDETFKIVQLAGVTFDVSLRDIFTALISGATLHIPLYRDDISYLAGWISEQSVNLIHIVPSLFRLLVKEFEFHKHDLKALKHILLAGEALYGNDVLDFYQAYPHIELVNLYGPSETTLAKIFNRIKIEDVKDPNMIIPLGKPISNTAVLILKNQKLVQTKQIGEIYIKTPFRSKGYLGDKALSKKVFIQNPLNEEEDILYKTGDMGRYQEDGTIEFIGRTDRQVKINGIRVELEEIERTIKNYEMIQDAMIVSEVSSKKELVIICYFIAKKGLIEDEVRDYLLECIPSYMVPNFFVEMEKFPLNFHGKIDKRALPKPEDLIYVDRGFIEPLGDSEKVLAKIFSEVLNVTKISSDISFTDLGGNSLMAISVTAKISQQLNVQINIKDFFENQNVQALAKVIEAGVKQIVSIEKIVQKDNYQIANSQRRLWVLDKIQENFTSYNISGAIEFDGILNQKILKKSLVTLINRHEILRTNFITIENEPRQIINEKYAKNIFEEVSVDLVDEYLAKEANSVFDLQKDALFYSKLINQNILFINIHHIISDGWSIGVLIAELGKIYTALLNNKEPSLVPLGIQYKDYTYWQNSLLEDPIFLDQHQQYWYEHLQNPTTLNFPLDFSRTANQTFNGDVLKYVLNKNLTDKIKNLSKDATLFMTLLTISNILLSKYSSQDDIIVGSPVANRDHEDLRNQIGFYVNTLALRTKLNQSASFEETLRDVKNICLEAFSHQQYPFDKLVDELELDRDLSQNPLFNIMIILQNNEIDEIKFDTLKSTAKPINTKSSKLDITFNYMEVGETIELSLEYNTDLFKALTIERLFFNLETLIESIELSKTLDTLMFVSHDEQTLLKSFNTTEKKYPKKKTIIEVFEKVVKNNKKNVALYCEDRILTYQTLNKKANVLGRYLYDQKKIQRDTIVPIICERSEWMIIALLGVLKSGGAYLPIDASYPKARIEYILKNSQAKILLTDAINREKMDYYGESLGIEVIDIKSTIKAKNFKSEKQKNKNLKHLRNSSDLAYMIYTSGTTGMPKGTMIENSAFVNMILYQIESFNITEENRVIQFASFSFDASVYETFLALLAGASYVLVKKDDLLNNFTEISQKYSVNTAVLNPTFLANIEELDNFKTIITAGEKAIVHDALKYAKKCDYINAYGPTEVSICSSFYKVNPDKNYQSIPIGRPIANIQNFILNEALQQLPIGAVGEIYSAGVGLARGYYNQAKLSSEKFIEHPTLGRIYKTGDIAKYNHEGNLEYLGREDNQVKIRGHRVELSEIDNIVLSHGHVKEAVTLLFEGELVIYLVGEEIVLDKFLKEKLPDFMIPKYMVWLKAFPLTANGKVDTKAFNAPTVEVDHKVEPQTPLEIELCQIYEDVLGVEVGIEDSFFLFGGDSIKAIQISSRLMSLGYKMDIKDLFKYPKIREIIPFIVKHRREISQQEVRGDIALTPIQKWFFDLEVEDKSHFNQDLLLEVDGKIKNKKLTKIIKKLFVHHDVLRTSYQNNKLYNHAIEDIEVNCAHYKIIAKDEIKEITRSLAESIELENAPLIKFAIIESEHKNYFYMVAHHLIIDAVSWRILVEDLTTLYHKQTLPFKTNSFKAYVNALENVSQKAVNDEFKFWESRNFDFLLPTDYVIEKRINKNLLSLSFQLDKAITQDILHNINFAYNTNTQDILLMALNLALFKSFGLEKSIVAMESHGREEGLLDLNLSRTVGWFTALYPVLIEYRSLDLSSQIKIQKEHLREIPNNGIGYGISKYLQHNNLNFSKEILFNYLGQYDDENKSLFTLSKEETTPLWGDEFISEFKLDISVVIINQELQFKVQYEVHEYEKKSIESFVDNYKHSLLKIVEHCKSKSKSELTPDDIDDKTFDVNSLNDFLSNLDVGEASDG</sequence>
<dbReference type="Gene3D" id="1.10.1200.10">
    <property type="entry name" value="ACP-like"/>
    <property type="match status" value="2"/>
</dbReference>
<dbReference type="SUPFAM" id="SSF56801">
    <property type="entry name" value="Acetyl-CoA synthetase-like"/>
    <property type="match status" value="2"/>
</dbReference>
<dbReference type="Gene3D" id="3.30.559.30">
    <property type="entry name" value="Nonribosomal peptide synthetase, condensation domain"/>
    <property type="match status" value="2"/>
</dbReference>
<dbReference type="Gene3D" id="3.30.300.30">
    <property type="match status" value="2"/>
</dbReference>
<dbReference type="Pfam" id="PF00550">
    <property type="entry name" value="PP-binding"/>
    <property type="match status" value="2"/>
</dbReference>
<dbReference type="PROSITE" id="PS50075">
    <property type="entry name" value="CARRIER"/>
    <property type="match status" value="2"/>
</dbReference>
<dbReference type="Gene3D" id="3.40.50.980">
    <property type="match status" value="2"/>
</dbReference>
<dbReference type="NCBIfam" id="NF003417">
    <property type="entry name" value="PRK04813.1"/>
    <property type="match status" value="2"/>
</dbReference>
<evidence type="ECO:0000256" key="3">
    <source>
        <dbReference type="ARBA" id="ARBA00022553"/>
    </source>
</evidence>
<dbReference type="Gene3D" id="3.30.559.10">
    <property type="entry name" value="Chloramphenicol acetyltransferase-like domain"/>
    <property type="match status" value="2"/>
</dbReference>
<gene>
    <name evidence="5" type="ORF">HELGO_WM10508</name>
</gene>
<organism evidence="5">
    <name type="scientific">uncultured Sulfurovum sp</name>
    <dbReference type="NCBI Taxonomy" id="269237"/>
    <lineage>
        <taxon>Bacteria</taxon>
        <taxon>Pseudomonadati</taxon>
        <taxon>Campylobacterota</taxon>
        <taxon>Epsilonproteobacteria</taxon>
        <taxon>Campylobacterales</taxon>
        <taxon>Sulfurovaceae</taxon>
        <taxon>Sulfurovum</taxon>
        <taxon>environmental samples</taxon>
    </lineage>
</organism>
<proteinExistence type="predicted"/>
<dbReference type="InterPro" id="IPR042099">
    <property type="entry name" value="ANL_N_sf"/>
</dbReference>
<dbReference type="Gene3D" id="2.30.38.10">
    <property type="entry name" value="Luciferase, Domain 3"/>
    <property type="match status" value="1"/>
</dbReference>
<dbReference type="GO" id="GO:0003824">
    <property type="term" value="F:catalytic activity"/>
    <property type="evidence" value="ECO:0007669"/>
    <property type="project" value="InterPro"/>
</dbReference>
<evidence type="ECO:0000259" key="4">
    <source>
        <dbReference type="PROSITE" id="PS50075"/>
    </source>
</evidence>
<dbReference type="FunFam" id="3.40.50.980:FF:000001">
    <property type="entry name" value="Non-ribosomal peptide synthetase"/>
    <property type="match status" value="1"/>
</dbReference>
<dbReference type="InterPro" id="IPR006162">
    <property type="entry name" value="Ppantetheine_attach_site"/>
</dbReference>
<feature type="domain" description="Carrier" evidence="4">
    <location>
        <begin position="1530"/>
        <end position="1603"/>
    </location>
</feature>
<dbReference type="InterPro" id="IPR009081">
    <property type="entry name" value="PP-bd_ACP"/>
</dbReference>
<dbReference type="NCBIfam" id="TIGR01733">
    <property type="entry name" value="AA-adenyl-dom"/>
    <property type="match status" value="2"/>
</dbReference>
<dbReference type="Pfam" id="PF00501">
    <property type="entry name" value="AMP-binding"/>
    <property type="match status" value="2"/>
</dbReference>
<dbReference type="CDD" id="cd19531">
    <property type="entry name" value="LCL_NRPS-like"/>
    <property type="match status" value="1"/>
</dbReference>
<dbReference type="EMBL" id="CACVAU010000006">
    <property type="protein sequence ID" value="CAA6802065.1"/>
    <property type="molecule type" value="Genomic_DNA"/>
</dbReference>
<dbReference type="PANTHER" id="PTHR45398:SF1">
    <property type="entry name" value="ENZYME, PUTATIVE (JCVI)-RELATED"/>
    <property type="match status" value="1"/>
</dbReference>
<dbReference type="Gene3D" id="3.40.50.12780">
    <property type="entry name" value="N-terminal domain of ligase-like"/>
    <property type="match status" value="1"/>
</dbReference>
<dbReference type="PROSITE" id="PS00012">
    <property type="entry name" value="PHOSPHOPANTETHEINE"/>
    <property type="match status" value="1"/>
</dbReference>
<dbReference type="SMART" id="SM00823">
    <property type="entry name" value="PKS_PP"/>
    <property type="match status" value="2"/>
</dbReference>
<evidence type="ECO:0000256" key="1">
    <source>
        <dbReference type="ARBA" id="ARBA00001957"/>
    </source>
</evidence>
<keyword evidence="2" id="KW-0596">Phosphopantetheine</keyword>
<feature type="domain" description="Carrier" evidence="4">
    <location>
        <begin position="509"/>
        <end position="584"/>
    </location>
</feature>
<dbReference type="PROSITE" id="PS00455">
    <property type="entry name" value="AMP_BINDING"/>
    <property type="match status" value="2"/>
</dbReference>
<dbReference type="InterPro" id="IPR001242">
    <property type="entry name" value="Condensation_dom"/>
</dbReference>
<dbReference type="InterPro" id="IPR045851">
    <property type="entry name" value="AMP-bd_C_sf"/>
</dbReference>
<reference evidence="5" key="1">
    <citation type="submission" date="2020-01" db="EMBL/GenBank/DDBJ databases">
        <authorList>
            <person name="Meier V. D."/>
            <person name="Meier V D."/>
        </authorList>
    </citation>
    <scope>NUCLEOTIDE SEQUENCE</scope>
    <source>
        <strain evidence="5">HLG_WM_MAG_05</strain>
    </source>
</reference>
<dbReference type="InterPro" id="IPR000873">
    <property type="entry name" value="AMP-dep_synth/lig_dom"/>
</dbReference>
<comment type="cofactor">
    <cofactor evidence="1">
        <name>pantetheine 4'-phosphate</name>
        <dbReference type="ChEBI" id="CHEBI:47942"/>
    </cofactor>
</comment>
<dbReference type="InterPro" id="IPR020845">
    <property type="entry name" value="AMP-binding_CS"/>
</dbReference>
<evidence type="ECO:0000313" key="5">
    <source>
        <dbReference type="EMBL" id="CAA6802065.1"/>
    </source>
</evidence>
<dbReference type="SUPFAM" id="SSF47336">
    <property type="entry name" value="ACP-like"/>
    <property type="match status" value="2"/>
</dbReference>
<dbReference type="SUPFAM" id="SSF52777">
    <property type="entry name" value="CoA-dependent acyltransferases"/>
    <property type="match status" value="4"/>
</dbReference>
<name>A0A6S6SGI7_9BACT</name>
<dbReference type="InterPro" id="IPR036736">
    <property type="entry name" value="ACP-like_sf"/>
</dbReference>
<keyword evidence="3" id="KW-0597">Phosphoprotein</keyword>
<dbReference type="CDD" id="cd05930">
    <property type="entry name" value="A_NRPS"/>
    <property type="match status" value="2"/>
</dbReference>
<dbReference type="InterPro" id="IPR010060">
    <property type="entry name" value="NRPS_synth"/>
</dbReference>
<dbReference type="NCBIfam" id="TIGR01720">
    <property type="entry name" value="NRPS-para261"/>
    <property type="match status" value="1"/>
</dbReference>
<accession>A0A6S6SGI7</accession>
<dbReference type="InterPro" id="IPR020806">
    <property type="entry name" value="PKS_PP-bd"/>
</dbReference>